<dbReference type="PROSITE" id="PS00108">
    <property type="entry name" value="PROTEIN_KINASE_ST"/>
    <property type="match status" value="1"/>
</dbReference>
<feature type="domain" description="Protein kinase" evidence="6">
    <location>
        <begin position="1"/>
        <end position="102"/>
    </location>
</feature>
<keyword evidence="5" id="KW-0067">ATP-binding</keyword>
<keyword evidence="4" id="KW-0418">Kinase</keyword>
<sequence>MDTDLHQIIRSSQALSSDHYQYFLFQLLHGLKNIYSVNIHYRDLKPENLLVNANCELKICNFGLTCTSSGKVQFMTEYIVACWYRSPELLLCCDNYDTSIDV</sequence>
<gene>
    <name evidence="7" type="ORF">GSMUA_241230.1</name>
</gene>
<protein>
    <submittedName>
        <fullName evidence="7">(wild Malaysian banana) hypothetical protein</fullName>
    </submittedName>
</protein>
<dbReference type="Gramene" id="Ma09_t22590.1">
    <property type="protein sequence ID" value="Ma09_p22590.1"/>
    <property type="gene ID" value="Ma09_g22590"/>
</dbReference>
<evidence type="ECO:0000259" key="6">
    <source>
        <dbReference type="PROSITE" id="PS50011"/>
    </source>
</evidence>
<dbReference type="InterPro" id="IPR008271">
    <property type="entry name" value="Ser/Thr_kinase_AS"/>
</dbReference>
<evidence type="ECO:0000256" key="4">
    <source>
        <dbReference type="ARBA" id="ARBA00022777"/>
    </source>
</evidence>
<dbReference type="InterPro" id="IPR000719">
    <property type="entry name" value="Prot_kinase_dom"/>
</dbReference>
<reference evidence="7" key="1">
    <citation type="submission" date="2021-03" db="EMBL/GenBank/DDBJ databases">
        <authorList>
            <consortium name="Genoscope - CEA"/>
            <person name="William W."/>
        </authorList>
    </citation>
    <scope>NUCLEOTIDE SEQUENCE</scope>
    <source>
        <strain evidence="7">Doubled-haploid Pahang</strain>
    </source>
</reference>
<keyword evidence="3" id="KW-0547">Nucleotide-binding</keyword>
<dbReference type="AlphaFoldDB" id="A0A804KMJ7"/>
<keyword evidence="2" id="KW-0808">Transferase</keyword>
<dbReference type="EnsemblPlants" id="Ma09_t22590.1">
    <property type="protein sequence ID" value="Ma09_p22590.1"/>
    <property type="gene ID" value="Ma09_g22590"/>
</dbReference>
<name>A0A804KMJ7_MUSAM</name>
<evidence type="ECO:0000313" key="7">
    <source>
        <dbReference type="EMBL" id="CAG1836154.1"/>
    </source>
</evidence>
<dbReference type="PROSITE" id="PS50011">
    <property type="entry name" value="PROTEIN_KINASE_DOM"/>
    <property type="match status" value="1"/>
</dbReference>
<dbReference type="Proteomes" id="UP000012960">
    <property type="component" value="Unplaced"/>
</dbReference>
<evidence type="ECO:0000256" key="2">
    <source>
        <dbReference type="ARBA" id="ARBA00022679"/>
    </source>
</evidence>
<accession>A0A804KMJ7</accession>
<evidence type="ECO:0000256" key="5">
    <source>
        <dbReference type="ARBA" id="ARBA00022840"/>
    </source>
</evidence>
<dbReference type="GO" id="GO:0004674">
    <property type="term" value="F:protein serine/threonine kinase activity"/>
    <property type="evidence" value="ECO:0007669"/>
    <property type="project" value="UniProtKB-KW"/>
</dbReference>
<evidence type="ECO:0000256" key="3">
    <source>
        <dbReference type="ARBA" id="ARBA00022741"/>
    </source>
</evidence>
<evidence type="ECO:0000256" key="1">
    <source>
        <dbReference type="ARBA" id="ARBA00022527"/>
    </source>
</evidence>
<dbReference type="GO" id="GO:0005524">
    <property type="term" value="F:ATP binding"/>
    <property type="evidence" value="ECO:0007669"/>
    <property type="project" value="UniProtKB-KW"/>
</dbReference>
<organism evidence="8 9">
    <name type="scientific">Musa acuminata subsp. malaccensis</name>
    <name type="common">Wild banana</name>
    <name type="synonym">Musa malaccensis</name>
    <dbReference type="NCBI Taxonomy" id="214687"/>
    <lineage>
        <taxon>Eukaryota</taxon>
        <taxon>Viridiplantae</taxon>
        <taxon>Streptophyta</taxon>
        <taxon>Embryophyta</taxon>
        <taxon>Tracheophyta</taxon>
        <taxon>Spermatophyta</taxon>
        <taxon>Magnoliopsida</taxon>
        <taxon>Liliopsida</taxon>
        <taxon>Zingiberales</taxon>
        <taxon>Musaceae</taxon>
        <taxon>Musa</taxon>
    </lineage>
</organism>
<dbReference type="EMBL" id="HG996474">
    <property type="protein sequence ID" value="CAG1836154.1"/>
    <property type="molecule type" value="Genomic_DNA"/>
</dbReference>
<dbReference type="SUPFAM" id="SSF56112">
    <property type="entry name" value="Protein kinase-like (PK-like)"/>
    <property type="match status" value="1"/>
</dbReference>
<keyword evidence="9" id="KW-1185">Reference proteome</keyword>
<evidence type="ECO:0000313" key="9">
    <source>
        <dbReference type="Proteomes" id="UP000012960"/>
    </source>
</evidence>
<reference evidence="8" key="2">
    <citation type="submission" date="2021-05" db="UniProtKB">
        <authorList>
            <consortium name="EnsemblPlants"/>
        </authorList>
    </citation>
    <scope>IDENTIFICATION</scope>
    <source>
        <strain evidence="8">subsp. malaccensis</strain>
    </source>
</reference>
<evidence type="ECO:0000313" key="8">
    <source>
        <dbReference type="EnsemblPlants" id="Ma09_p22590.1"/>
    </source>
</evidence>
<dbReference type="InterPro" id="IPR011009">
    <property type="entry name" value="Kinase-like_dom_sf"/>
</dbReference>
<proteinExistence type="predicted"/>
<dbReference type="PANTHER" id="PTHR24055">
    <property type="entry name" value="MITOGEN-ACTIVATED PROTEIN KINASE"/>
    <property type="match status" value="1"/>
</dbReference>
<dbReference type="InParanoid" id="A0A804KMJ7"/>
<dbReference type="OMA" id="PRWIASN"/>
<dbReference type="FunFam" id="1.10.510.10:FF:000624">
    <property type="entry name" value="Mitogen-activated protein kinase"/>
    <property type="match status" value="1"/>
</dbReference>
<dbReference type="Gene3D" id="1.10.510.10">
    <property type="entry name" value="Transferase(Phosphotransferase) domain 1"/>
    <property type="match status" value="1"/>
</dbReference>
<dbReference type="InterPro" id="IPR050117">
    <property type="entry name" value="MAPK"/>
</dbReference>
<dbReference type="Pfam" id="PF00069">
    <property type="entry name" value="Pkinase"/>
    <property type="match status" value="1"/>
</dbReference>
<keyword evidence="1" id="KW-0723">Serine/threonine-protein kinase</keyword>